<proteinExistence type="predicted"/>
<evidence type="ECO:0000313" key="3">
    <source>
        <dbReference type="Proteomes" id="UP001162480"/>
    </source>
</evidence>
<accession>A0AA36ATJ8</accession>
<keyword evidence="1" id="KW-0812">Transmembrane</keyword>
<dbReference type="AlphaFoldDB" id="A0AA36ATJ8"/>
<evidence type="ECO:0000313" key="2">
    <source>
        <dbReference type="EMBL" id="CAI9722071.1"/>
    </source>
</evidence>
<dbReference type="EMBL" id="OX597817">
    <property type="protein sequence ID" value="CAI9722071.1"/>
    <property type="molecule type" value="Genomic_DNA"/>
</dbReference>
<gene>
    <name evidence="2" type="ORF">OCTVUL_1B029065</name>
</gene>
<sequence length="93" mass="10144">MGKDMGASSSSSSSSISPTIFAVAVIVAMQITVIAQSFLSLASLVNWKIDIDSFLTICIHSYFSLSTHTHTYIFIYVYIGFSNTLAPRKRKGT</sequence>
<dbReference type="Proteomes" id="UP001162480">
    <property type="component" value="Chromosome 4"/>
</dbReference>
<keyword evidence="1" id="KW-0472">Membrane</keyword>
<feature type="transmembrane region" description="Helical" evidence="1">
    <location>
        <begin position="20"/>
        <end position="39"/>
    </location>
</feature>
<keyword evidence="1" id="KW-1133">Transmembrane helix</keyword>
<evidence type="ECO:0000256" key="1">
    <source>
        <dbReference type="SAM" id="Phobius"/>
    </source>
</evidence>
<reference evidence="2" key="1">
    <citation type="submission" date="2023-08" db="EMBL/GenBank/DDBJ databases">
        <authorList>
            <person name="Alioto T."/>
            <person name="Alioto T."/>
            <person name="Gomez Garrido J."/>
        </authorList>
    </citation>
    <scope>NUCLEOTIDE SEQUENCE</scope>
</reference>
<name>A0AA36ATJ8_OCTVU</name>
<organism evidence="2 3">
    <name type="scientific">Octopus vulgaris</name>
    <name type="common">Common octopus</name>
    <dbReference type="NCBI Taxonomy" id="6645"/>
    <lineage>
        <taxon>Eukaryota</taxon>
        <taxon>Metazoa</taxon>
        <taxon>Spiralia</taxon>
        <taxon>Lophotrochozoa</taxon>
        <taxon>Mollusca</taxon>
        <taxon>Cephalopoda</taxon>
        <taxon>Coleoidea</taxon>
        <taxon>Octopodiformes</taxon>
        <taxon>Octopoda</taxon>
        <taxon>Incirrata</taxon>
        <taxon>Octopodidae</taxon>
        <taxon>Octopus</taxon>
    </lineage>
</organism>
<keyword evidence="3" id="KW-1185">Reference proteome</keyword>
<protein>
    <submittedName>
        <fullName evidence="2">Uncharacterized protein</fullName>
    </submittedName>
</protein>
<feature type="transmembrane region" description="Helical" evidence="1">
    <location>
        <begin position="59"/>
        <end position="81"/>
    </location>
</feature>